<evidence type="ECO:0000313" key="4">
    <source>
        <dbReference type="Proteomes" id="UP000254863"/>
    </source>
</evidence>
<comment type="similarity">
    <text evidence="1">Belongs to the DapA family.</text>
</comment>
<dbReference type="Gene3D" id="3.20.20.70">
    <property type="entry name" value="Aldolase class I"/>
    <property type="match status" value="1"/>
</dbReference>
<gene>
    <name evidence="3" type="primary">dapA_1</name>
    <name evidence="3" type="ORF">NCTC11685_01372</name>
</gene>
<dbReference type="EC" id="4.3.3.7" evidence="3"/>
<dbReference type="PRINTS" id="PR00146">
    <property type="entry name" value="DHPICSNTHASE"/>
</dbReference>
<dbReference type="SUPFAM" id="SSF51569">
    <property type="entry name" value="Aldolase"/>
    <property type="match status" value="1"/>
</dbReference>
<evidence type="ECO:0000256" key="2">
    <source>
        <dbReference type="ARBA" id="ARBA00023239"/>
    </source>
</evidence>
<protein>
    <submittedName>
        <fullName evidence="3">Dihydrodipicolinate synthase</fullName>
        <ecNumber evidence="3">4.3.3.7</ecNumber>
    </submittedName>
</protein>
<dbReference type="InterPro" id="IPR013785">
    <property type="entry name" value="Aldolase_TIM"/>
</dbReference>
<dbReference type="AlphaFoldDB" id="A0A7H4N295"/>
<dbReference type="GO" id="GO:0008840">
    <property type="term" value="F:4-hydroxy-tetrahydrodipicolinate synthase activity"/>
    <property type="evidence" value="ECO:0007669"/>
    <property type="project" value="UniProtKB-EC"/>
</dbReference>
<dbReference type="EMBL" id="UGMS01000001">
    <property type="protein sequence ID" value="STV75126.1"/>
    <property type="molecule type" value="Genomic_DNA"/>
</dbReference>
<dbReference type="CDD" id="cd00408">
    <property type="entry name" value="DHDPS-like"/>
    <property type="match status" value="1"/>
</dbReference>
<dbReference type="Proteomes" id="UP000254863">
    <property type="component" value="Unassembled WGS sequence"/>
</dbReference>
<dbReference type="PANTHER" id="PTHR12128:SF66">
    <property type="entry name" value="4-HYDROXY-2-OXOGLUTARATE ALDOLASE, MITOCHONDRIAL"/>
    <property type="match status" value="1"/>
</dbReference>
<dbReference type="PANTHER" id="PTHR12128">
    <property type="entry name" value="DIHYDRODIPICOLINATE SYNTHASE"/>
    <property type="match status" value="1"/>
</dbReference>
<dbReference type="InterPro" id="IPR002220">
    <property type="entry name" value="DapA-like"/>
</dbReference>
<accession>A0A7H4N295</accession>
<name>A0A7H4N295_9ENTR</name>
<keyword evidence="2 3" id="KW-0456">Lyase</keyword>
<reference evidence="3 4" key="1">
    <citation type="submission" date="2018-06" db="EMBL/GenBank/DDBJ databases">
        <authorList>
            <consortium name="Pathogen Informatics"/>
            <person name="Doyle S."/>
        </authorList>
    </citation>
    <scope>NUCLEOTIDE SEQUENCE [LARGE SCALE GENOMIC DNA]</scope>
    <source>
        <strain evidence="3 4">NCTC11685</strain>
    </source>
</reference>
<proteinExistence type="inferred from homology"/>
<organism evidence="3 4">
    <name type="scientific">Klebsiella michiganensis</name>
    <dbReference type="NCBI Taxonomy" id="1134687"/>
    <lineage>
        <taxon>Bacteria</taxon>
        <taxon>Pseudomonadati</taxon>
        <taxon>Pseudomonadota</taxon>
        <taxon>Gammaproteobacteria</taxon>
        <taxon>Enterobacterales</taxon>
        <taxon>Enterobacteriaceae</taxon>
        <taxon>Klebsiella/Raoultella group</taxon>
        <taxon>Klebsiella</taxon>
    </lineage>
</organism>
<evidence type="ECO:0000256" key="1">
    <source>
        <dbReference type="ARBA" id="ARBA00007592"/>
    </source>
</evidence>
<comment type="caution">
    <text evidence="3">The sequence shown here is derived from an EMBL/GenBank/DDBJ whole genome shotgun (WGS) entry which is preliminary data.</text>
</comment>
<dbReference type="Pfam" id="PF00701">
    <property type="entry name" value="DHDPS"/>
    <property type="match status" value="1"/>
</dbReference>
<evidence type="ECO:0000313" key="3">
    <source>
        <dbReference type="EMBL" id="STV75126.1"/>
    </source>
</evidence>
<sequence length="128" mass="14251">MKDINECRERLRGIFNITVTPFTASGAIDFPALRENIERVIDLGYDGLLIGGTYGEFPVMTVEERRELFHEVMGCVDDRVAVMLCSASSDPRDARELTRLASELGGLPMVTAPFVSEITGRTDRQLLQ</sequence>